<dbReference type="GO" id="GO:0004602">
    <property type="term" value="F:glutathione peroxidase activity"/>
    <property type="evidence" value="ECO:0007669"/>
    <property type="project" value="UniProtKB-EC"/>
</dbReference>
<dbReference type="SUPFAM" id="SSF52833">
    <property type="entry name" value="Thioredoxin-like"/>
    <property type="match status" value="1"/>
</dbReference>
<dbReference type="CDD" id="cd03419">
    <property type="entry name" value="GRX_GRXh_1_2_like"/>
    <property type="match status" value="1"/>
</dbReference>
<dbReference type="InterPro" id="IPR011899">
    <property type="entry name" value="Glutaredoxin_euk/vir"/>
</dbReference>
<dbReference type="Gene3D" id="3.40.30.10">
    <property type="entry name" value="Glutaredoxin"/>
    <property type="match status" value="1"/>
</dbReference>
<comment type="caution">
    <text evidence="6">The sequence shown here is derived from an EMBL/GenBank/DDBJ whole genome shotgun (WGS) entry which is preliminary data.</text>
</comment>
<dbReference type="AlphaFoldDB" id="A0A9P7RXE5"/>
<dbReference type="EMBL" id="CM032186">
    <property type="protein sequence ID" value="KAG7091452.1"/>
    <property type="molecule type" value="Genomic_DNA"/>
</dbReference>
<proteinExistence type="predicted"/>
<feature type="domain" description="Glutaredoxin" evidence="5">
    <location>
        <begin position="36"/>
        <end position="100"/>
    </location>
</feature>
<comment type="catalytic activity">
    <reaction evidence="4">
        <text>1-chloro-2,4-dinitrobenzene + glutathione = 2,4-dinitrophenyl-S-glutathione + chloride + H(+)</text>
        <dbReference type="Rhea" id="RHEA:51220"/>
        <dbReference type="ChEBI" id="CHEBI:15378"/>
        <dbReference type="ChEBI" id="CHEBI:17996"/>
        <dbReference type="ChEBI" id="CHEBI:34718"/>
        <dbReference type="ChEBI" id="CHEBI:57925"/>
        <dbReference type="ChEBI" id="CHEBI:133977"/>
        <dbReference type="EC" id="2.5.1.18"/>
    </reaction>
</comment>
<dbReference type="Proteomes" id="UP001049176">
    <property type="component" value="Chromosome 6"/>
</dbReference>
<dbReference type="PANTHER" id="PTHR45694:SF18">
    <property type="entry name" value="GLUTAREDOXIN-1-RELATED"/>
    <property type="match status" value="1"/>
</dbReference>
<dbReference type="InterPro" id="IPR036249">
    <property type="entry name" value="Thioredoxin-like_sf"/>
</dbReference>
<evidence type="ECO:0000259" key="5">
    <source>
        <dbReference type="Pfam" id="PF00462"/>
    </source>
</evidence>
<protein>
    <recommendedName>
        <fullName evidence="2">glutathione peroxidase</fullName>
        <ecNumber evidence="2">1.11.1.9</ecNumber>
    </recommendedName>
</protein>
<dbReference type="GeneID" id="66079562"/>
<comment type="catalytic activity">
    <reaction evidence="1">
        <text>2 glutathione + H2O2 = glutathione disulfide + 2 H2O</text>
        <dbReference type="Rhea" id="RHEA:16833"/>
        <dbReference type="ChEBI" id="CHEBI:15377"/>
        <dbReference type="ChEBI" id="CHEBI:16240"/>
        <dbReference type="ChEBI" id="CHEBI:57925"/>
        <dbReference type="ChEBI" id="CHEBI:58297"/>
        <dbReference type="EC" id="1.11.1.9"/>
    </reaction>
</comment>
<dbReference type="InterPro" id="IPR002109">
    <property type="entry name" value="Glutaredoxin"/>
</dbReference>
<evidence type="ECO:0000313" key="7">
    <source>
        <dbReference type="Proteomes" id="UP001049176"/>
    </source>
</evidence>
<dbReference type="EC" id="1.11.1.9" evidence="2"/>
<dbReference type="GO" id="GO:0005634">
    <property type="term" value="C:nucleus"/>
    <property type="evidence" value="ECO:0007669"/>
    <property type="project" value="TreeGrafter"/>
</dbReference>
<dbReference type="FunFam" id="3.40.30.10:FF:000026">
    <property type="entry name" value="Glutaredoxin 2"/>
    <property type="match status" value="1"/>
</dbReference>
<dbReference type="Pfam" id="PF00462">
    <property type="entry name" value="Glutaredoxin"/>
    <property type="match status" value="1"/>
</dbReference>
<dbReference type="GO" id="GO:0015038">
    <property type="term" value="F:glutathione disulfide oxidoreductase activity"/>
    <property type="evidence" value="ECO:0007669"/>
    <property type="project" value="TreeGrafter"/>
</dbReference>
<dbReference type="InterPro" id="IPR014025">
    <property type="entry name" value="Glutaredoxin_subgr"/>
</dbReference>
<evidence type="ECO:0000313" key="6">
    <source>
        <dbReference type="EMBL" id="KAG7091452.1"/>
    </source>
</evidence>
<dbReference type="PROSITE" id="PS51354">
    <property type="entry name" value="GLUTAREDOXIN_2"/>
    <property type="match status" value="1"/>
</dbReference>
<keyword evidence="3" id="KW-0676">Redox-active center</keyword>
<organism evidence="6 7">
    <name type="scientific">Marasmius oreades</name>
    <name type="common">fairy-ring Marasmius</name>
    <dbReference type="NCBI Taxonomy" id="181124"/>
    <lineage>
        <taxon>Eukaryota</taxon>
        <taxon>Fungi</taxon>
        <taxon>Dikarya</taxon>
        <taxon>Basidiomycota</taxon>
        <taxon>Agaricomycotina</taxon>
        <taxon>Agaricomycetes</taxon>
        <taxon>Agaricomycetidae</taxon>
        <taxon>Agaricales</taxon>
        <taxon>Marasmiineae</taxon>
        <taxon>Marasmiaceae</taxon>
        <taxon>Marasmius</taxon>
    </lineage>
</organism>
<reference evidence="6" key="1">
    <citation type="journal article" date="2021" name="Genome Biol. Evol.">
        <title>The assembled and annotated genome of the fairy-ring fungus Marasmius oreades.</title>
        <authorList>
            <person name="Hiltunen M."/>
            <person name="Ament-Velasquez S.L."/>
            <person name="Johannesson H."/>
        </authorList>
    </citation>
    <scope>NUCLEOTIDE SEQUENCE</scope>
    <source>
        <strain evidence="6">03SP1</strain>
    </source>
</reference>
<dbReference type="GO" id="GO:0005737">
    <property type="term" value="C:cytoplasm"/>
    <property type="evidence" value="ECO:0007669"/>
    <property type="project" value="TreeGrafter"/>
</dbReference>
<dbReference type="OrthoDB" id="418495at2759"/>
<gene>
    <name evidence="6" type="ORF">E1B28_010486</name>
</gene>
<dbReference type="PANTHER" id="PTHR45694">
    <property type="entry name" value="GLUTAREDOXIN 2"/>
    <property type="match status" value="1"/>
</dbReference>
<evidence type="ECO:0000256" key="2">
    <source>
        <dbReference type="ARBA" id="ARBA00012310"/>
    </source>
</evidence>
<keyword evidence="7" id="KW-1185">Reference proteome</keyword>
<dbReference type="GO" id="GO:0034599">
    <property type="term" value="P:cellular response to oxidative stress"/>
    <property type="evidence" value="ECO:0007669"/>
    <property type="project" value="TreeGrafter"/>
</dbReference>
<evidence type="ECO:0000256" key="1">
    <source>
        <dbReference type="ARBA" id="ARBA00000217"/>
    </source>
</evidence>
<dbReference type="GO" id="GO:0004364">
    <property type="term" value="F:glutathione transferase activity"/>
    <property type="evidence" value="ECO:0007669"/>
    <property type="project" value="UniProtKB-EC"/>
</dbReference>
<evidence type="ECO:0000256" key="4">
    <source>
        <dbReference type="ARBA" id="ARBA00035808"/>
    </source>
</evidence>
<sequence length="123" mass="13803">MSLFNHIYRFFSSSSSSTSLAATKEVVETIIQDNRVAVFSKSWCSFCHSTKDLFNTNFPNTSIKVVELDEHEDGSAIQAYLLEKTGQRTVPNIFVNRQHVGGNDDVHSMFRKGQLAKLVNSEA</sequence>
<evidence type="ECO:0000256" key="3">
    <source>
        <dbReference type="ARBA" id="ARBA00023284"/>
    </source>
</evidence>
<dbReference type="NCBIfam" id="TIGR02180">
    <property type="entry name" value="GRX_euk"/>
    <property type="match status" value="1"/>
</dbReference>
<dbReference type="KEGG" id="more:E1B28_010486"/>
<name>A0A9P7RXE5_9AGAR</name>
<dbReference type="PRINTS" id="PR00160">
    <property type="entry name" value="GLUTAREDOXIN"/>
</dbReference>
<accession>A0A9P7RXE5</accession>
<dbReference type="RefSeq" id="XP_043007922.1">
    <property type="nucleotide sequence ID" value="XM_043155454.1"/>
</dbReference>